<dbReference type="CDD" id="cd10432">
    <property type="entry name" value="BI-1-like_bacterial"/>
    <property type="match status" value="1"/>
</dbReference>
<dbReference type="OrthoDB" id="9793828at2"/>
<dbReference type="EMBL" id="CP000767">
    <property type="protein sequence ID" value="EAU00867.1"/>
    <property type="molecule type" value="Genomic_DNA"/>
</dbReference>
<keyword evidence="8" id="KW-1185">Reference proteome</keyword>
<dbReference type="HOGENOM" id="CLU_058671_2_0_7"/>
<accession>A7H143</accession>
<dbReference type="KEGG" id="ccv:CCV52592_2115"/>
<gene>
    <name evidence="7" type="ORF">CCV52592_2115</name>
</gene>
<feature type="transmembrane region" description="Helical" evidence="6">
    <location>
        <begin position="153"/>
        <end position="170"/>
    </location>
</feature>
<feature type="transmembrane region" description="Helical" evidence="6">
    <location>
        <begin position="90"/>
        <end position="115"/>
    </location>
</feature>
<dbReference type="InterPro" id="IPR006214">
    <property type="entry name" value="Bax_inhibitor_1-related"/>
</dbReference>
<protein>
    <submittedName>
        <fullName evidence="7">BAX inhibitor (BI)-1 like protein (UPF0005 domain)</fullName>
    </submittedName>
</protein>
<keyword evidence="2" id="KW-1003">Cell membrane</keyword>
<evidence type="ECO:0000256" key="5">
    <source>
        <dbReference type="ARBA" id="ARBA00023136"/>
    </source>
</evidence>
<dbReference type="Proteomes" id="UP000006380">
    <property type="component" value="Chromosome"/>
</dbReference>
<evidence type="ECO:0000256" key="4">
    <source>
        <dbReference type="ARBA" id="ARBA00022989"/>
    </source>
</evidence>
<evidence type="ECO:0000313" key="8">
    <source>
        <dbReference type="Proteomes" id="UP000006380"/>
    </source>
</evidence>
<organism evidence="7 8">
    <name type="scientific">Campylobacter curvus (strain 525.92)</name>
    <dbReference type="NCBI Taxonomy" id="360105"/>
    <lineage>
        <taxon>Bacteria</taxon>
        <taxon>Pseudomonadati</taxon>
        <taxon>Campylobacterota</taxon>
        <taxon>Epsilonproteobacteria</taxon>
        <taxon>Campylobacterales</taxon>
        <taxon>Campylobacteraceae</taxon>
        <taxon>Campylobacter</taxon>
    </lineage>
</organism>
<dbReference type="AlphaFoldDB" id="A7H143"/>
<evidence type="ECO:0000256" key="3">
    <source>
        <dbReference type="ARBA" id="ARBA00022692"/>
    </source>
</evidence>
<feature type="transmembrane region" description="Helical" evidence="6">
    <location>
        <begin position="214"/>
        <end position="233"/>
    </location>
</feature>
<feature type="transmembrane region" description="Helical" evidence="6">
    <location>
        <begin position="176"/>
        <end position="194"/>
    </location>
</feature>
<keyword evidence="4 6" id="KW-1133">Transmembrane helix</keyword>
<evidence type="ECO:0000256" key="2">
    <source>
        <dbReference type="ARBA" id="ARBA00022475"/>
    </source>
</evidence>
<dbReference type="RefSeq" id="WP_011992871.1">
    <property type="nucleotide sequence ID" value="NC_009715.2"/>
</dbReference>
<evidence type="ECO:0000256" key="6">
    <source>
        <dbReference type="RuleBase" id="RU004379"/>
    </source>
</evidence>
<sequence length="236" mass="25755">MSLYDRNYANENSRENEREVAYPQSSLSTFIKQTYQLFAASLLSATAGAYVGISLASVFATNRLLFWGLVIVEFALLFGLMAAKRKEGLNLILLFGFTFVSGLTLTPLLSAILSMPSGASIVAQAFALTTVAFGALSIFAMNSKRDFTAMGKMLFITLIVIIVAGIINIFMQSPIFQIVIASIGAILFSAYILYDTQNIVRGNYETPIEGAVALYLDFVNLFTSLLQILGIFGRDE</sequence>
<keyword evidence="5 6" id="KW-0472">Membrane</keyword>
<dbReference type="GO" id="GO:0005886">
    <property type="term" value="C:plasma membrane"/>
    <property type="evidence" value="ECO:0007669"/>
    <property type="project" value="UniProtKB-SubCell"/>
</dbReference>
<reference evidence="7" key="1">
    <citation type="submission" date="2016-07" db="EMBL/GenBank/DDBJ databases">
        <title>Comparative genomics of the Campylobacter concisus group.</title>
        <authorList>
            <person name="Miller W.G."/>
            <person name="Yee E."/>
            <person name="Chapman M.H."/>
            <person name="Huynh S."/>
            <person name="Bono J.L."/>
            <person name="On S.L.W."/>
            <person name="StLeger J."/>
            <person name="Foster G."/>
            <person name="Parker C.T."/>
        </authorList>
    </citation>
    <scope>NUCLEOTIDE SEQUENCE</scope>
    <source>
        <strain evidence="7">525.92</strain>
    </source>
</reference>
<feature type="transmembrane region" description="Helical" evidence="6">
    <location>
        <begin position="37"/>
        <end position="58"/>
    </location>
</feature>
<comment type="similarity">
    <text evidence="6">Belongs to the BI1 family.</text>
</comment>
<dbReference type="PANTHER" id="PTHR23291">
    <property type="entry name" value="BAX INHIBITOR-RELATED"/>
    <property type="match status" value="1"/>
</dbReference>
<name>A7H143_CAMC5</name>
<comment type="subcellular location">
    <subcellularLocation>
        <location evidence="1">Cell membrane</location>
        <topology evidence="1">Multi-pass membrane protein</topology>
    </subcellularLocation>
</comment>
<feature type="transmembrane region" description="Helical" evidence="6">
    <location>
        <begin position="121"/>
        <end position="141"/>
    </location>
</feature>
<dbReference type="PANTHER" id="PTHR23291:SF115">
    <property type="entry name" value="MODULATOR OF FTSH PROTEASE YCCA"/>
    <property type="match status" value="1"/>
</dbReference>
<evidence type="ECO:0000313" key="7">
    <source>
        <dbReference type="EMBL" id="EAU00867.1"/>
    </source>
</evidence>
<dbReference type="STRING" id="360105.CCV52592_2115"/>
<keyword evidence="3 6" id="KW-0812">Transmembrane</keyword>
<feature type="transmembrane region" description="Helical" evidence="6">
    <location>
        <begin position="64"/>
        <end position="83"/>
    </location>
</feature>
<evidence type="ECO:0000256" key="1">
    <source>
        <dbReference type="ARBA" id="ARBA00004651"/>
    </source>
</evidence>
<dbReference type="Pfam" id="PF01027">
    <property type="entry name" value="Bax1-I"/>
    <property type="match status" value="1"/>
</dbReference>
<proteinExistence type="inferred from homology"/>